<reference evidence="1 2" key="1">
    <citation type="submission" date="2024-11" db="EMBL/GenBank/DDBJ databases">
        <title>A near-complete genome assembly of Cinchona calisaya.</title>
        <authorList>
            <person name="Lian D.C."/>
            <person name="Zhao X.W."/>
            <person name="Wei L."/>
        </authorList>
    </citation>
    <scope>NUCLEOTIDE SEQUENCE [LARGE SCALE GENOMIC DNA]</scope>
    <source>
        <tissue evidence="1">Nenye</tissue>
    </source>
</reference>
<sequence length="190" mass="22139">MFWTWSQPIWMDSMGNMLSFYLENDIEFDEDNFSSNSEDNFQAKVRISKLYLLMAKRLRMKLSMMRNMADSHSRIDDSRFGDVLVLDTMCCTNDCRKPLTKQVEETRALYNRHNESSMPKELKRMAKFGSLTGCYKEMCYLGLHIDGGYDQVMKVVLEVISKMKDNVKGIDIGGVKEPILTDLGRRYGHR</sequence>
<name>A0ABD2Z9P6_9GENT</name>
<evidence type="ECO:0000313" key="1">
    <source>
        <dbReference type="EMBL" id="KAL3516178.1"/>
    </source>
</evidence>
<evidence type="ECO:0000313" key="2">
    <source>
        <dbReference type="Proteomes" id="UP001630127"/>
    </source>
</evidence>
<gene>
    <name evidence="1" type="ORF">ACH5RR_023080</name>
</gene>
<dbReference type="Proteomes" id="UP001630127">
    <property type="component" value="Unassembled WGS sequence"/>
</dbReference>
<organism evidence="1 2">
    <name type="scientific">Cinchona calisaya</name>
    <dbReference type="NCBI Taxonomy" id="153742"/>
    <lineage>
        <taxon>Eukaryota</taxon>
        <taxon>Viridiplantae</taxon>
        <taxon>Streptophyta</taxon>
        <taxon>Embryophyta</taxon>
        <taxon>Tracheophyta</taxon>
        <taxon>Spermatophyta</taxon>
        <taxon>Magnoliopsida</taxon>
        <taxon>eudicotyledons</taxon>
        <taxon>Gunneridae</taxon>
        <taxon>Pentapetalae</taxon>
        <taxon>asterids</taxon>
        <taxon>lamiids</taxon>
        <taxon>Gentianales</taxon>
        <taxon>Rubiaceae</taxon>
        <taxon>Cinchonoideae</taxon>
        <taxon>Cinchoneae</taxon>
        <taxon>Cinchona</taxon>
    </lineage>
</organism>
<dbReference type="AlphaFoldDB" id="A0ABD2Z9P6"/>
<protein>
    <submittedName>
        <fullName evidence="1">Uncharacterized protein</fullName>
    </submittedName>
</protein>
<comment type="caution">
    <text evidence="1">The sequence shown here is derived from an EMBL/GenBank/DDBJ whole genome shotgun (WGS) entry which is preliminary data.</text>
</comment>
<accession>A0ABD2Z9P6</accession>
<proteinExistence type="predicted"/>
<keyword evidence="2" id="KW-1185">Reference proteome</keyword>
<dbReference type="EMBL" id="JBJUIK010000010">
    <property type="protein sequence ID" value="KAL3516178.1"/>
    <property type="molecule type" value="Genomic_DNA"/>
</dbReference>